<feature type="transmembrane region" description="Helical" evidence="10">
    <location>
        <begin position="576"/>
        <end position="596"/>
    </location>
</feature>
<comment type="pathway">
    <text evidence="3">Protein modification; protein ubiquitination.</text>
</comment>
<feature type="transmembrane region" description="Helical" evidence="10">
    <location>
        <begin position="801"/>
        <end position="823"/>
    </location>
</feature>
<evidence type="ECO:0000256" key="1">
    <source>
        <dbReference type="ARBA" id="ARBA00000900"/>
    </source>
</evidence>
<reference evidence="13 14" key="1">
    <citation type="submission" date="2024-03" db="EMBL/GenBank/DDBJ databases">
        <authorList>
            <person name="Martinez-Hernandez J."/>
        </authorList>
    </citation>
    <scope>NUCLEOTIDE SEQUENCE [LARGE SCALE GENOMIC DNA]</scope>
</reference>
<comment type="subcellular location">
    <subcellularLocation>
        <location evidence="2">Endomembrane system</location>
        <topology evidence="2">Multi-pass membrane protein</topology>
    </subcellularLocation>
</comment>
<keyword evidence="14" id="KW-1185">Reference proteome</keyword>
<gene>
    <name evidence="13" type="ORF">LLUT_LOCUS27618</name>
</gene>
<evidence type="ECO:0000259" key="11">
    <source>
        <dbReference type="Pfam" id="PF11145"/>
    </source>
</evidence>
<feature type="domain" description="DUF2921" evidence="12">
    <location>
        <begin position="167"/>
        <end position="341"/>
    </location>
</feature>
<dbReference type="GO" id="GO:0012505">
    <property type="term" value="C:endomembrane system"/>
    <property type="evidence" value="ECO:0007669"/>
    <property type="project" value="UniProtKB-SubCell"/>
</dbReference>
<evidence type="ECO:0000259" key="12">
    <source>
        <dbReference type="Pfam" id="PF25333"/>
    </source>
</evidence>
<sequence length="850" mass="95718">MTTVLHLFQSQLLLSSSPTLSPLVFKTQVHGLFSIAGTASFIRTNIFSYQVRNMSHGARSSNWRKRGSHRGYVTFDLVGFWSETSGKLCMVGTSKSYSKTGNSLNLDAVFKLKNVHNASNISSLVSGSLESLSSKKDENYFEPFSVLMFPKENYNYTLDSIEVENEFSSESDIEKGLSLNMNSSSFCSSYPLSRVIRRLWLEYSKECISSKNCSPISESYGQLPSLLSLKGIECSVTKKHMLRVRMEFLNGSYSQINQGFNPKNMLVGEGWWDEKKNRLYVVACHMIGTETSLDGIHVGDCSIRLRLRLPSILSLKNSSSIEGQIWTNNYVADPGYFKRITFRTDEVLGLGSQGLKYKYSRIDRVKQSCPANKPVKNQGSRRYPDAYSYNMRFDMSVRESYRRVAWGYSTPLSVGDHFYDSNSGRNFESLPSSKTEVANVMVNNDSRFNISYKIGISLTSNSTLSDRNSLFYLSSETVKISAEGIYNAGTGTLCMVGCRDLPSNRGVPITHSVDCEVLVKFQIPSLDTNNGSYIKGSIESMREKSDPLYFKRLDLSSAAFFTKAAKEAVWRMDIEVIMVLISTTLACVFVGLQLYHVKKHPNVLPLTSIIMMSILTLGHMIPLVLNFEALLTQKPNNKNIVLGNVGWLEVNEISVRLITMIAFLLQFRLLQMTWSSRKSDEGNKGLWDAEIKAAYVTLPLYASGLLIALLLKLKMNGDKVPMLITIYFKSYGGLVLDGFLLPQIILNMFSNMKENVLSCAFYFGTTFVRLLPHAYDLYRTHNYADIVDNESYVYAVPSADFYSTAWDIVIPLGGMLFAVIIYLQQRYGSRCVPPLRFKGSHVYEKVNVAH</sequence>
<dbReference type="EC" id="2.3.2.27" evidence="4"/>
<feature type="domain" description="SWEET-like" evidence="11">
    <location>
        <begin position="566"/>
        <end position="837"/>
    </location>
</feature>
<evidence type="ECO:0000256" key="4">
    <source>
        <dbReference type="ARBA" id="ARBA00012483"/>
    </source>
</evidence>
<feature type="domain" description="DUF2921" evidence="12">
    <location>
        <begin position="16"/>
        <end position="145"/>
    </location>
</feature>
<keyword evidence="5" id="KW-0808">Transferase</keyword>
<evidence type="ECO:0000256" key="10">
    <source>
        <dbReference type="SAM" id="Phobius"/>
    </source>
</evidence>
<evidence type="ECO:0000256" key="2">
    <source>
        <dbReference type="ARBA" id="ARBA00004127"/>
    </source>
</evidence>
<evidence type="ECO:0000256" key="5">
    <source>
        <dbReference type="ARBA" id="ARBA00022679"/>
    </source>
</evidence>
<dbReference type="PANTHER" id="PTHR33389">
    <property type="entry name" value="FAMILY PROTEIN, PUTATIVE (DUF2921)-RELATED"/>
    <property type="match status" value="1"/>
</dbReference>
<evidence type="ECO:0000256" key="3">
    <source>
        <dbReference type="ARBA" id="ARBA00004906"/>
    </source>
</evidence>
<dbReference type="PANTHER" id="PTHR33389:SF18">
    <property type="entry name" value="OS01G0677900 PROTEIN"/>
    <property type="match status" value="1"/>
</dbReference>
<evidence type="ECO:0000313" key="14">
    <source>
        <dbReference type="Proteomes" id="UP001497480"/>
    </source>
</evidence>
<organism evidence="13 14">
    <name type="scientific">Lupinus luteus</name>
    <name type="common">European yellow lupine</name>
    <dbReference type="NCBI Taxonomy" id="3873"/>
    <lineage>
        <taxon>Eukaryota</taxon>
        <taxon>Viridiplantae</taxon>
        <taxon>Streptophyta</taxon>
        <taxon>Embryophyta</taxon>
        <taxon>Tracheophyta</taxon>
        <taxon>Spermatophyta</taxon>
        <taxon>Magnoliopsida</taxon>
        <taxon>eudicotyledons</taxon>
        <taxon>Gunneridae</taxon>
        <taxon>Pentapetalae</taxon>
        <taxon>rosids</taxon>
        <taxon>fabids</taxon>
        <taxon>Fabales</taxon>
        <taxon>Fabaceae</taxon>
        <taxon>Papilionoideae</taxon>
        <taxon>50 kb inversion clade</taxon>
        <taxon>genistoids sensu lato</taxon>
        <taxon>core genistoids</taxon>
        <taxon>Genisteae</taxon>
        <taxon>Lupinus</taxon>
    </lineage>
</organism>
<evidence type="ECO:0000256" key="6">
    <source>
        <dbReference type="ARBA" id="ARBA00022692"/>
    </source>
</evidence>
<evidence type="ECO:0000256" key="8">
    <source>
        <dbReference type="ARBA" id="ARBA00022989"/>
    </source>
</evidence>
<feature type="domain" description="DUF2921" evidence="12">
    <location>
        <begin position="366"/>
        <end position="554"/>
    </location>
</feature>
<dbReference type="InterPro" id="IPR057425">
    <property type="entry name" value="DUF2921_N"/>
</dbReference>
<name>A0AAV1XYD6_LUPLU</name>
<dbReference type="GO" id="GO:0061630">
    <property type="term" value="F:ubiquitin protein ligase activity"/>
    <property type="evidence" value="ECO:0007669"/>
    <property type="project" value="UniProtKB-EC"/>
</dbReference>
<keyword evidence="6 10" id="KW-0812">Transmembrane</keyword>
<keyword evidence="8 10" id="KW-1133">Transmembrane helix</keyword>
<keyword evidence="7" id="KW-0833">Ubl conjugation pathway</keyword>
<proteinExistence type="predicted"/>
<accession>A0AAV1XYD6</accession>
<dbReference type="EMBL" id="CAXHTB010000019">
    <property type="protein sequence ID" value="CAL0326558.1"/>
    <property type="molecule type" value="Genomic_DNA"/>
</dbReference>
<feature type="transmembrane region" description="Helical" evidence="10">
    <location>
        <begin position="691"/>
        <end position="711"/>
    </location>
</feature>
<evidence type="ECO:0000313" key="13">
    <source>
        <dbReference type="EMBL" id="CAL0326558.1"/>
    </source>
</evidence>
<dbReference type="Proteomes" id="UP001497480">
    <property type="component" value="Unassembled WGS sequence"/>
</dbReference>
<dbReference type="Pfam" id="PF11145">
    <property type="entry name" value="DUF2921"/>
    <property type="match status" value="1"/>
</dbReference>
<comment type="catalytic activity">
    <reaction evidence="1">
        <text>S-ubiquitinyl-[E2 ubiquitin-conjugating enzyme]-L-cysteine + [acceptor protein]-L-lysine = [E2 ubiquitin-conjugating enzyme]-L-cysteine + N(6)-ubiquitinyl-[acceptor protein]-L-lysine.</text>
        <dbReference type="EC" id="2.3.2.27"/>
    </reaction>
</comment>
<dbReference type="Pfam" id="PF25333">
    <property type="entry name" value="DUF2921_N"/>
    <property type="match status" value="3"/>
</dbReference>
<comment type="caution">
    <text evidence="13">The sequence shown here is derived from an EMBL/GenBank/DDBJ whole genome shotgun (WGS) entry which is preliminary data.</text>
</comment>
<dbReference type="AlphaFoldDB" id="A0AAV1XYD6"/>
<keyword evidence="9 10" id="KW-0472">Membrane</keyword>
<evidence type="ECO:0000256" key="7">
    <source>
        <dbReference type="ARBA" id="ARBA00022786"/>
    </source>
</evidence>
<evidence type="ECO:0000256" key="9">
    <source>
        <dbReference type="ARBA" id="ARBA00023136"/>
    </source>
</evidence>
<feature type="transmembrane region" description="Helical" evidence="10">
    <location>
        <begin position="603"/>
        <end position="625"/>
    </location>
</feature>
<feature type="transmembrane region" description="Helical" evidence="10">
    <location>
        <begin position="731"/>
        <end position="749"/>
    </location>
</feature>
<protein>
    <recommendedName>
        <fullName evidence="4">RING-type E3 ubiquitin transferase</fullName>
        <ecNumber evidence="4">2.3.2.27</ecNumber>
    </recommendedName>
</protein>
<dbReference type="InterPro" id="IPR021319">
    <property type="entry name" value="DUF2921"/>
</dbReference>